<dbReference type="Proteomes" id="UP000441717">
    <property type="component" value="Unassembled WGS sequence"/>
</dbReference>
<accession>A0A6N7IPL7</accession>
<evidence type="ECO:0000256" key="1">
    <source>
        <dbReference type="SAM" id="Phobius"/>
    </source>
</evidence>
<reference evidence="3 4" key="1">
    <citation type="submission" date="2019-10" db="EMBL/GenBank/DDBJ databases">
        <title>Comparative genomics of sulfur disproportionating microorganisms.</title>
        <authorList>
            <person name="Ward L.M."/>
            <person name="Bertran E."/>
            <person name="Johnston D."/>
        </authorList>
    </citation>
    <scope>NUCLEOTIDE SEQUENCE [LARGE SCALE GENOMIC DNA]</scope>
    <source>
        <strain evidence="3 4">DSM 14055</strain>
    </source>
</reference>
<dbReference type="AlphaFoldDB" id="A0A6N7IPL7"/>
<keyword evidence="1" id="KW-1133">Transmembrane helix</keyword>
<proteinExistence type="predicted"/>
<feature type="chain" id="PRO_5026885356" description="DUF916 domain-containing protein" evidence="2">
    <location>
        <begin position="24"/>
        <end position="317"/>
    </location>
</feature>
<dbReference type="EMBL" id="WHYR01000004">
    <property type="protein sequence ID" value="MQL51178.1"/>
    <property type="molecule type" value="Genomic_DNA"/>
</dbReference>
<feature type="transmembrane region" description="Helical" evidence="1">
    <location>
        <begin position="280"/>
        <end position="299"/>
    </location>
</feature>
<protein>
    <recommendedName>
        <fullName evidence="5">DUF916 domain-containing protein</fullName>
    </recommendedName>
</protein>
<organism evidence="3 4">
    <name type="scientific">Desulfofundulus thermobenzoicus</name>
    <dbReference type="NCBI Taxonomy" id="29376"/>
    <lineage>
        <taxon>Bacteria</taxon>
        <taxon>Bacillati</taxon>
        <taxon>Bacillota</taxon>
        <taxon>Clostridia</taxon>
        <taxon>Eubacteriales</taxon>
        <taxon>Peptococcaceae</taxon>
        <taxon>Desulfofundulus</taxon>
    </lineage>
</organism>
<keyword evidence="4" id="KW-1185">Reference proteome</keyword>
<name>A0A6N7IPL7_9FIRM</name>
<dbReference type="OrthoDB" id="4336304at2"/>
<evidence type="ECO:0000313" key="4">
    <source>
        <dbReference type="Proteomes" id="UP000441717"/>
    </source>
</evidence>
<feature type="signal peptide" evidence="2">
    <location>
        <begin position="1"/>
        <end position="23"/>
    </location>
</feature>
<keyword evidence="2" id="KW-0732">Signal</keyword>
<evidence type="ECO:0000313" key="3">
    <source>
        <dbReference type="EMBL" id="MQL51178.1"/>
    </source>
</evidence>
<sequence>MRVFYAGIILFAAVMFAAFEAKAVPAGSLEASGISISPAVIEVTAKQGETVETEVMLRNVSEEEQVVEMRVKDFERHGNQIVFLEEPGDPKFSVAAWAEVTPGGPIRLPPNKWVTARVVVRVPRDAEVGEHVAAVNVRTVQPKEKVQGTGMGVHTSLSVAFYVKVTDPQGNMNVVRDWKLNWVKGARWNGGRYVLSLSNTGNVHLVSEGKLKIYDWLNNETVEEPLLYTNFLPGVTKELVVEWKNPKRLGYFQAEIEVTLDGGERYERYRTWFVRVPNTVVLAVVLTFVLVFLSIQLYVRRLKKRMLEELEQVRSRE</sequence>
<keyword evidence="1" id="KW-0472">Membrane</keyword>
<evidence type="ECO:0000256" key="2">
    <source>
        <dbReference type="SAM" id="SignalP"/>
    </source>
</evidence>
<comment type="caution">
    <text evidence="3">The sequence shown here is derived from an EMBL/GenBank/DDBJ whole genome shotgun (WGS) entry which is preliminary data.</text>
</comment>
<keyword evidence="1" id="KW-0812">Transmembrane</keyword>
<evidence type="ECO:0008006" key="5">
    <source>
        <dbReference type="Google" id="ProtNLM"/>
    </source>
</evidence>
<gene>
    <name evidence="3" type="ORF">GFC01_02645</name>
</gene>
<dbReference type="RefSeq" id="WP_152945096.1">
    <property type="nucleotide sequence ID" value="NZ_WHYR01000004.1"/>
</dbReference>